<feature type="compositionally biased region" description="Low complexity" evidence="1">
    <location>
        <begin position="523"/>
        <end position="557"/>
    </location>
</feature>
<evidence type="ECO:0000313" key="2">
    <source>
        <dbReference type="Proteomes" id="UP000085678"/>
    </source>
</evidence>
<sequence length="666" mass="71440">MMNGFSINKMQPRSQTEGFHKLKHSSPKSNSKMNSSYKENSHFYNSDLSLNNGSMGLQSPIRSRTNTPNSSFLSSSFLNAVPSSGSFVRRKLGPEAGNPLPRVTRVHPHVASPASVDRPSVTAPYSGRSTLFESVCSPVPETTYPGLGVPTVHLKPYQKPLLNLSRVAEMNEKRCTVRIASPNPGVSPWSHSILQSPDGSKKPNPCDAQTIIAALKESQKRKRKIVTEEELNTTISTPEKASKKRKQMKMTEKSPETHMPAFPNGELGINFSPKRISSLKRPALSSAGQDNREYHIKHSSAKRAKSNKNNPILSSLSSSKRWIQKQKLKEKKRKSVSSHSRASTPASLDRSSKDSDSAIGDSNRSSPSREEATANKNDEAPASKESQSEHDEVSNTMSTPKRNLFPQKTIGSAKRRMGQIHIAPDMLNKQKQVEPYFIPSPEDYEKDREMAEKRLDHMLAMVDKGLQEKKDKQKLQQASETSLASQSSTLSTVTTSISVSNISLPTTAATTTVSGGFSLNLPSSSSNASLSSTMGTTTVSTTAGTTTTSATGFSLTLPTPVSKSTGLSSLPTTSQSKTSGSETVAHATAVAPGGLQFGAAASDKANKNVGGDTKQENTSSQSSAQSQFSFKPAFPVVSATPTVTSAQSSSIGGSTSSTPSTTFHNT</sequence>
<proteinExistence type="predicted"/>
<feature type="compositionally biased region" description="Basic and acidic residues" evidence="1">
    <location>
        <begin position="367"/>
        <end position="393"/>
    </location>
</feature>
<gene>
    <name evidence="3" type="primary">LOC106177058</name>
</gene>
<dbReference type="RefSeq" id="XP_013415204.2">
    <property type="nucleotide sequence ID" value="XM_013559750.2"/>
</dbReference>
<feature type="compositionally biased region" description="Low complexity" evidence="1">
    <location>
        <begin position="644"/>
        <end position="666"/>
    </location>
</feature>
<feature type="region of interest" description="Disordered" evidence="1">
    <location>
        <begin position="220"/>
        <end position="414"/>
    </location>
</feature>
<dbReference type="Proteomes" id="UP000085678">
    <property type="component" value="Unplaced"/>
</dbReference>
<feature type="region of interest" description="Disordered" evidence="1">
    <location>
        <begin position="470"/>
        <end position="490"/>
    </location>
</feature>
<evidence type="ECO:0000256" key="1">
    <source>
        <dbReference type="SAM" id="MobiDB-lite"/>
    </source>
</evidence>
<keyword evidence="2" id="KW-1185">Reference proteome</keyword>
<feature type="compositionally biased region" description="Low complexity" evidence="1">
    <location>
        <begin position="475"/>
        <end position="490"/>
    </location>
</feature>
<feature type="compositionally biased region" description="Polar residues" evidence="1">
    <location>
        <begin position="1"/>
        <end position="17"/>
    </location>
</feature>
<feature type="region of interest" description="Disordered" evidence="1">
    <location>
        <begin position="1"/>
        <end position="49"/>
    </location>
</feature>
<organism evidence="2 3">
    <name type="scientific">Lingula anatina</name>
    <name type="common">Brachiopod</name>
    <name type="synonym">Lingula unguis</name>
    <dbReference type="NCBI Taxonomy" id="7574"/>
    <lineage>
        <taxon>Eukaryota</taxon>
        <taxon>Metazoa</taxon>
        <taxon>Spiralia</taxon>
        <taxon>Lophotrochozoa</taxon>
        <taxon>Brachiopoda</taxon>
        <taxon>Linguliformea</taxon>
        <taxon>Lingulata</taxon>
        <taxon>Lingulida</taxon>
        <taxon>Linguloidea</taxon>
        <taxon>Lingulidae</taxon>
        <taxon>Lingula</taxon>
    </lineage>
</organism>
<evidence type="ECO:0000313" key="3">
    <source>
        <dbReference type="RefSeq" id="XP_013415204.2"/>
    </source>
</evidence>
<dbReference type="InParanoid" id="A0A1S3JYQ0"/>
<feature type="compositionally biased region" description="Low complexity" evidence="1">
    <location>
        <begin position="27"/>
        <end position="38"/>
    </location>
</feature>
<protein>
    <submittedName>
        <fullName evidence="3">Flocculation protein FLO11-like</fullName>
    </submittedName>
</protein>
<feature type="compositionally biased region" description="Polar residues" evidence="1">
    <location>
        <begin position="559"/>
        <end position="582"/>
    </location>
</feature>
<dbReference type="KEGG" id="lak:106177058"/>
<feature type="compositionally biased region" description="Polar residues" evidence="1">
    <location>
        <begin position="337"/>
        <end position="346"/>
    </location>
</feature>
<feature type="region of interest" description="Disordered" evidence="1">
    <location>
        <begin position="523"/>
        <end position="584"/>
    </location>
</feature>
<dbReference type="GeneID" id="106177058"/>
<reference evidence="3" key="1">
    <citation type="submission" date="2025-08" db="UniProtKB">
        <authorList>
            <consortium name="RefSeq"/>
        </authorList>
    </citation>
    <scope>IDENTIFICATION</scope>
    <source>
        <tissue evidence="3">Gonads</tissue>
    </source>
</reference>
<feature type="compositionally biased region" description="Basic residues" evidence="1">
    <location>
        <begin position="297"/>
        <end position="306"/>
    </location>
</feature>
<feature type="compositionally biased region" description="Basic residues" evidence="1">
    <location>
        <begin position="322"/>
        <end position="336"/>
    </location>
</feature>
<accession>A0A1S3JYQ0</accession>
<name>A0A1S3JYQ0_LINAN</name>
<feature type="region of interest" description="Disordered" evidence="1">
    <location>
        <begin position="640"/>
        <end position="666"/>
    </location>
</feature>
<feature type="compositionally biased region" description="Polar residues" evidence="1">
    <location>
        <begin position="307"/>
        <end position="319"/>
    </location>
</feature>
<feature type="region of interest" description="Disordered" evidence="1">
    <location>
        <begin position="603"/>
        <end position="627"/>
    </location>
</feature>
<dbReference type="AlphaFoldDB" id="A0A1S3JYQ0"/>